<dbReference type="InterPro" id="IPR051912">
    <property type="entry name" value="Alkylbase_DNA_Glycosylase/TA"/>
</dbReference>
<dbReference type="EMBL" id="PNQX01000001">
    <property type="protein sequence ID" value="PMQ20287.1"/>
    <property type="molecule type" value="Genomic_DNA"/>
</dbReference>
<dbReference type="GO" id="GO:0008725">
    <property type="term" value="F:DNA-3-methyladenine glycosylase activity"/>
    <property type="evidence" value="ECO:0007669"/>
    <property type="project" value="TreeGrafter"/>
</dbReference>
<dbReference type="Gene3D" id="1.10.340.30">
    <property type="entry name" value="Hypothetical protein, domain 2"/>
    <property type="match status" value="1"/>
</dbReference>
<dbReference type="Proteomes" id="UP000235739">
    <property type="component" value="Unassembled WGS sequence"/>
</dbReference>
<evidence type="ECO:0000313" key="4">
    <source>
        <dbReference type="Proteomes" id="UP000235739"/>
    </source>
</evidence>
<sequence>MEKSLSVQYDPKRPVSLLKTLGILRRGLGDPTIRLSATEAWLAFATPLGDASLHLHKSSTSSPAALQAWGPGAQWALESAPNLLGALDDWSDFDQGIKEGRFPQIVARTRLEHPDAVLPTTGRIFEHAAGAILEQRVTGIEANHAWRWIIRHLGHRAPGPVPEGLMIFPEPHRLASMKRWDWQKARVEAQRANTMGRLVQVAHSLQWWAGQPIDQVKPAAMPPGTLAAALASVPGIGPWTIAETLQRSHGAGDFISVGDYHLADFVGQVLTGKRISDSQMLELLAPYAPHRQRVVRMLMLSGQKKQSFGPRYAPLDHRRR</sequence>
<dbReference type="GO" id="GO:0043916">
    <property type="term" value="F:DNA-7-methylguanine glycosylase activity"/>
    <property type="evidence" value="ECO:0007669"/>
    <property type="project" value="TreeGrafter"/>
</dbReference>
<proteinExistence type="predicted"/>
<dbReference type="GO" id="GO:0005737">
    <property type="term" value="C:cytoplasm"/>
    <property type="evidence" value="ECO:0007669"/>
    <property type="project" value="TreeGrafter"/>
</dbReference>
<accession>A0A2N7S2E4</accession>
<dbReference type="PANTHER" id="PTHR43003:SF6">
    <property type="entry name" value="DNA GLYCOSYLASE"/>
    <property type="match status" value="1"/>
</dbReference>
<reference evidence="3 4" key="1">
    <citation type="journal article" date="2017" name="Elife">
        <title>Extensive horizontal gene transfer in cheese-associated bacteria.</title>
        <authorList>
            <person name="Bonham K.S."/>
            <person name="Wolfe B.E."/>
            <person name="Dutton R.J."/>
        </authorList>
    </citation>
    <scope>NUCLEOTIDE SEQUENCE [LARGE SCALE GENOMIC DNA]</scope>
    <source>
        <strain evidence="3 4">JB182</strain>
    </source>
</reference>
<dbReference type="GO" id="GO:0032993">
    <property type="term" value="C:protein-DNA complex"/>
    <property type="evidence" value="ECO:0007669"/>
    <property type="project" value="TreeGrafter"/>
</dbReference>
<dbReference type="InterPro" id="IPR011257">
    <property type="entry name" value="DNA_glycosylase"/>
</dbReference>
<organism evidence="3 4">
    <name type="scientific">Glutamicibacter arilaitensis</name>
    <dbReference type="NCBI Taxonomy" id="256701"/>
    <lineage>
        <taxon>Bacteria</taxon>
        <taxon>Bacillati</taxon>
        <taxon>Actinomycetota</taxon>
        <taxon>Actinomycetes</taxon>
        <taxon>Micrococcales</taxon>
        <taxon>Micrococcaceae</taxon>
        <taxon>Glutamicibacter</taxon>
    </lineage>
</organism>
<dbReference type="GO" id="GO:0006285">
    <property type="term" value="P:base-excision repair, AP site formation"/>
    <property type="evidence" value="ECO:0007669"/>
    <property type="project" value="TreeGrafter"/>
</dbReference>
<protein>
    <submittedName>
        <fullName evidence="3">3-methyladenine DNA glycosylase</fullName>
    </submittedName>
</protein>
<dbReference type="AlphaFoldDB" id="A0A2N7S2E4"/>
<dbReference type="PANTHER" id="PTHR43003">
    <property type="entry name" value="DNA-3-METHYLADENINE GLYCOSYLASE"/>
    <property type="match status" value="1"/>
</dbReference>
<evidence type="ECO:0000256" key="1">
    <source>
        <dbReference type="ARBA" id="ARBA00022763"/>
    </source>
</evidence>
<dbReference type="GO" id="GO:0006307">
    <property type="term" value="P:DNA alkylation repair"/>
    <property type="evidence" value="ECO:0007669"/>
    <property type="project" value="TreeGrafter"/>
</dbReference>
<gene>
    <name evidence="3" type="ORF">CIK84_01295</name>
</gene>
<dbReference type="GO" id="GO:0032131">
    <property type="term" value="F:alkylated DNA binding"/>
    <property type="evidence" value="ECO:0007669"/>
    <property type="project" value="TreeGrafter"/>
</dbReference>
<name>A0A2N7S2E4_9MICC</name>
<keyword evidence="1" id="KW-0227">DNA damage</keyword>
<evidence type="ECO:0000256" key="2">
    <source>
        <dbReference type="ARBA" id="ARBA00023204"/>
    </source>
</evidence>
<keyword evidence="2" id="KW-0234">DNA repair</keyword>
<dbReference type="SUPFAM" id="SSF48150">
    <property type="entry name" value="DNA-glycosylase"/>
    <property type="match status" value="1"/>
</dbReference>
<comment type="caution">
    <text evidence="3">The sequence shown here is derived from an EMBL/GenBank/DDBJ whole genome shotgun (WGS) entry which is preliminary data.</text>
</comment>
<evidence type="ECO:0000313" key="3">
    <source>
        <dbReference type="EMBL" id="PMQ20287.1"/>
    </source>
</evidence>